<protein>
    <submittedName>
        <fullName evidence="2">Uncharacterized protein</fullName>
    </submittedName>
</protein>
<accession>A0A286XHV3</accession>
<dbReference type="GeneTree" id="ENSGT00390000015123"/>
<dbReference type="Gene3D" id="1.25.40.20">
    <property type="entry name" value="Ankyrin repeat-containing domain"/>
    <property type="match status" value="1"/>
</dbReference>
<dbReference type="Pfam" id="PF12796">
    <property type="entry name" value="Ank_2"/>
    <property type="match status" value="1"/>
</dbReference>
<dbReference type="GO" id="GO:0030496">
    <property type="term" value="C:midbody"/>
    <property type="evidence" value="ECO:0007669"/>
    <property type="project" value="TreeGrafter"/>
</dbReference>
<gene>
    <name evidence="2" type="primary">Tex14</name>
</gene>
<dbReference type="PROSITE" id="PS50088">
    <property type="entry name" value="ANK_REPEAT"/>
    <property type="match status" value="1"/>
</dbReference>
<dbReference type="PANTHER" id="PTHR23060:SF1">
    <property type="entry name" value="INACTIVE SERINE_THREONINE-PROTEIN KINASE TEX14"/>
    <property type="match status" value="1"/>
</dbReference>
<dbReference type="Proteomes" id="UP000005447">
    <property type="component" value="Unassembled WGS sequence"/>
</dbReference>
<dbReference type="GO" id="GO:0007140">
    <property type="term" value="P:male meiotic nuclear division"/>
    <property type="evidence" value="ECO:0007669"/>
    <property type="project" value="InterPro"/>
</dbReference>
<dbReference type="EMBL" id="AAKN02033015">
    <property type="status" value="NOT_ANNOTATED_CDS"/>
    <property type="molecule type" value="Genomic_DNA"/>
</dbReference>
<dbReference type="PROSITE" id="PS50297">
    <property type="entry name" value="ANK_REP_REGION"/>
    <property type="match status" value="1"/>
</dbReference>
<keyword evidence="1" id="KW-0040">ANK repeat</keyword>
<evidence type="ECO:0000256" key="1">
    <source>
        <dbReference type="PROSITE-ProRule" id="PRU00023"/>
    </source>
</evidence>
<dbReference type="GO" id="GO:0045171">
    <property type="term" value="C:intercellular bridge"/>
    <property type="evidence" value="ECO:0007669"/>
    <property type="project" value="TreeGrafter"/>
</dbReference>
<dbReference type="GO" id="GO:0007094">
    <property type="term" value="P:mitotic spindle assembly checkpoint signaling"/>
    <property type="evidence" value="ECO:0007669"/>
    <property type="project" value="InterPro"/>
</dbReference>
<proteinExistence type="predicted"/>
<reference evidence="2" key="2">
    <citation type="submission" date="2025-08" db="UniProtKB">
        <authorList>
            <consortium name="Ensembl"/>
        </authorList>
    </citation>
    <scope>IDENTIFICATION</scope>
    <source>
        <strain evidence="2">2N</strain>
    </source>
</reference>
<dbReference type="EMBL" id="AAKN02033014">
    <property type="status" value="NOT_ANNOTATED_CDS"/>
    <property type="molecule type" value="Genomic_DNA"/>
</dbReference>
<reference evidence="3" key="1">
    <citation type="journal article" date="2011" name="Nature">
        <title>A high-resolution map of human evolutionary constraint using 29 mammals.</title>
        <authorList>
            <person name="Lindblad-Toh K."/>
            <person name="Garber M."/>
            <person name="Zuk O."/>
            <person name="Lin M.F."/>
            <person name="Parker B.J."/>
            <person name="Washietl S."/>
            <person name="Kheradpour P."/>
            <person name="Ernst J."/>
            <person name="Jordan G."/>
            <person name="Mauceli E."/>
            <person name="Ward L.D."/>
            <person name="Lowe C.B."/>
            <person name="Holloway A.K."/>
            <person name="Clamp M."/>
            <person name="Gnerre S."/>
            <person name="Alfoldi J."/>
            <person name="Beal K."/>
            <person name="Chang J."/>
            <person name="Clawson H."/>
            <person name="Cuff J."/>
            <person name="Di Palma F."/>
            <person name="Fitzgerald S."/>
            <person name="Flicek P."/>
            <person name="Guttman M."/>
            <person name="Hubisz M.J."/>
            <person name="Jaffe D.B."/>
            <person name="Jungreis I."/>
            <person name="Kent W.J."/>
            <person name="Kostka D."/>
            <person name="Lara M."/>
            <person name="Martins A.L."/>
            <person name="Massingham T."/>
            <person name="Moltke I."/>
            <person name="Raney B.J."/>
            <person name="Rasmussen M.D."/>
            <person name="Robinson J."/>
            <person name="Stark A."/>
            <person name="Vilella A.J."/>
            <person name="Wen J."/>
            <person name="Xie X."/>
            <person name="Zody M.C."/>
            <person name="Baldwin J."/>
            <person name="Bloom T."/>
            <person name="Chin C.W."/>
            <person name="Heiman D."/>
            <person name="Nicol R."/>
            <person name="Nusbaum C."/>
            <person name="Young S."/>
            <person name="Wilkinson J."/>
            <person name="Worley K.C."/>
            <person name="Kovar C.L."/>
            <person name="Muzny D.M."/>
            <person name="Gibbs R.A."/>
            <person name="Cree A."/>
            <person name="Dihn H.H."/>
            <person name="Fowler G."/>
            <person name="Jhangiani S."/>
            <person name="Joshi V."/>
            <person name="Lee S."/>
            <person name="Lewis L.R."/>
            <person name="Nazareth L.V."/>
            <person name="Okwuonu G."/>
            <person name="Santibanez J."/>
            <person name="Warren W.C."/>
            <person name="Mardis E.R."/>
            <person name="Weinstock G.M."/>
            <person name="Wilson R.K."/>
            <person name="Delehaunty K."/>
            <person name="Dooling D."/>
            <person name="Fronik C."/>
            <person name="Fulton L."/>
            <person name="Fulton B."/>
            <person name="Graves T."/>
            <person name="Minx P."/>
            <person name="Sodergren E."/>
            <person name="Birney E."/>
            <person name="Margulies E.H."/>
            <person name="Herrero J."/>
            <person name="Green E.D."/>
            <person name="Haussler D."/>
            <person name="Siepel A."/>
            <person name="Goldman N."/>
            <person name="Pollard K.S."/>
            <person name="Pedersen J.S."/>
            <person name="Lander E.S."/>
            <person name="Kellis M."/>
        </authorList>
    </citation>
    <scope>NUCLEOTIDE SEQUENCE [LARGE SCALE GENOMIC DNA]</scope>
    <source>
        <strain evidence="3">2N</strain>
    </source>
</reference>
<dbReference type="Ensembl" id="ENSCPOT00000044023.1">
    <property type="protein sequence ID" value="ENSCPOP00000025058.1"/>
    <property type="gene ID" value="ENSCPOG00000001249.4"/>
</dbReference>
<dbReference type="InterPro" id="IPR039339">
    <property type="entry name" value="Tex14"/>
</dbReference>
<dbReference type="AlphaFoldDB" id="A0A286XHV3"/>
<organism evidence="2 3">
    <name type="scientific">Cavia porcellus</name>
    <name type="common">Guinea pig</name>
    <dbReference type="NCBI Taxonomy" id="10141"/>
    <lineage>
        <taxon>Eukaryota</taxon>
        <taxon>Metazoa</taxon>
        <taxon>Chordata</taxon>
        <taxon>Craniata</taxon>
        <taxon>Vertebrata</taxon>
        <taxon>Euteleostomi</taxon>
        <taxon>Mammalia</taxon>
        <taxon>Eutheria</taxon>
        <taxon>Euarchontoglires</taxon>
        <taxon>Glires</taxon>
        <taxon>Rodentia</taxon>
        <taxon>Hystricomorpha</taxon>
        <taxon>Caviidae</taxon>
        <taxon>Cavia</taxon>
    </lineage>
</organism>
<reference evidence="2" key="3">
    <citation type="submission" date="2025-09" db="UniProtKB">
        <authorList>
            <consortium name="Ensembl"/>
        </authorList>
    </citation>
    <scope>IDENTIFICATION</scope>
    <source>
        <strain evidence="2">2N</strain>
    </source>
</reference>
<evidence type="ECO:0000313" key="3">
    <source>
        <dbReference type="Proteomes" id="UP000005447"/>
    </source>
</evidence>
<dbReference type="SUPFAM" id="SSF48403">
    <property type="entry name" value="Ankyrin repeat"/>
    <property type="match status" value="1"/>
</dbReference>
<evidence type="ECO:0000313" key="2">
    <source>
        <dbReference type="Ensembl" id="ENSCPOP00000025058.1"/>
    </source>
</evidence>
<name>A0A286XHV3_CAVPO</name>
<dbReference type="GO" id="GO:0043063">
    <property type="term" value="P:intercellular bridge organization"/>
    <property type="evidence" value="ECO:0007669"/>
    <property type="project" value="InterPro"/>
</dbReference>
<dbReference type="EMBL" id="AAKN02033013">
    <property type="status" value="NOT_ANNOTATED_CDS"/>
    <property type="molecule type" value="Genomic_DNA"/>
</dbReference>
<dbReference type="GO" id="GO:0051306">
    <property type="term" value="P:mitotic sister chromatid separation"/>
    <property type="evidence" value="ECO:0007669"/>
    <property type="project" value="InterPro"/>
</dbReference>
<feature type="repeat" description="ANK" evidence="1">
    <location>
        <begin position="55"/>
        <end position="87"/>
    </location>
</feature>
<dbReference type="VEuPathDB" id="HostDB:ENSCPOG00000001249"/>
<dbReference type="SMART" id="SM00248">
    <property type="entry name" value="ANK"/>
    <property type="match status" value="2"/>
</dbReference>
<keyword evidence="3" id="KW-1185">Reference proteome</keyword>
<dbReference type="PANTHER" id="PTHR23060">
    <property type="entry name" value="TESTIS EXPRESSED GENE 14"/>
    <property type="match status" value="1"/>
</dbReference>
<dbReference type="GO" id="GO:0008608">
    <property type="term" value="P:attachment of spindle microtubules to kinetochore"/>
    <property type="evidence" value="ECO:0007669"/>
    <property type="project" value="InterPro"/>
</dbReference>
<dbReference type="InterPro" id="IPR036770">
    <property type="entry name" value="Ankyrin_rpt-contain_sf"/>
</dbReference>
<dbReference type="EMBL" id="AAKN02033016">
    <property type="status" value="NOT_ANNOTATED_CDS"/>
    <property type="molecule type" value="Genomic_DNA"/>
</dbReference>
<sequence length="106" mass="11412">MSQAVRLSIPCPVQLGTLKNDSLEAQLHEYVKQGNYVKVKKILKKGICIDAVNSLGQTALFVAALLGLTKLVDVLVDYGSDPNHRCFDGSTPVHAAAFSGSQWILS</sequence>
<dbReference type="GO" id="GO:0000776">
    <property type="term" value="C:kinetochore"/>
    <property type="evidence" value="ECO:0007669"/>
    <property type="project" value="TreeGrafter"/>
</dbReference>
<dbReference type="InterPro" id="IPR002110">
    <property type="entry name" value="Ankyrin_rpt"/>
</dbReference>
<dbReference type="Bgee" id="ENSCPOG00000001249">
    <property type="expression patterns" value="Expressed in testis and 4 other cell types or tissues"/>
</dbReference>